<dbReference type="EMBL" id="LFQU01000034">
    <property type="protein sequence ID" value="KOO67586.1"/>
    <property type="molecule type" value="Genomic_DNA"/>
</dbReference>
<evidence type="ECO:0000313" key="2">
    <source>
        <dbReference type="Proteomes" id="UP000036951"/>
    </source>
</evidence>
<organism evidence="1 2">
    <name type="scientific">Xylanibacter rarus</name>
    <dbReference type="NCBI Taxonomy" id="1676614"/>
    <lineage>
        <taxon>Bacteria</taxon>
        <taxon>Pseudomonadati</taxon>
        <taxon>Bacteroidota</taxon>
        <taxon>Bacteroidia</taxon>
        <taxon>Bacteroidales</taxon>
        <taxon>Prevotellaceae</taxon>
        <taxon>Xylanibacter</taxon>
    </lineage>
</organism>
<evidence type="ECO:0000313" key="1">
    <source>
        <dbReference type="EMBL" id="KOO67586.1"/>
    </source>
</evidence>
<name>A0A8E1QXM5_9BACT</name>
<dbReference type="OrthoDB" id="1079023at2"/>
<sequence>MKTTESTIVQLKRFFNKVSQKFPSTEEPVIMTDIHLSVSQDTGELLAFDDNDNEITRCVVDQWINCKEQDFYINIAGVLRDVLKQMGDVVDCLSILKPYSFILENDDREHFAELYLVDSDIRIIGGDLMNGLDDDLNKFLDNLLKE</sequence>
<dbReference type="AlphaFoldDB" id="A0A8E1QXM5"/>
<dbReference type="Proteomes" id="UP000036951">
    <property type="component" value="Unassembled WGS sequence"/>
</dbReference>
<comment type="caution">
    <text evidence="1">The sequence shown here is derived from an EMBL/GenBank/DDBJ whole genome shotgun (WGS) entry which is preliminary data.</text>
</comment>
<accession>A0A8E1QXM5</accession>
<protein>
    <submittedName>
        <fullName evidence="1">Uncharacterized protein</fullName>
    </submittedName>
</protein>
<reference evidence="1 2" key="1">
    <citation type="submission" date="2015-06" db="EMBL/GenBank/DDBJ databases">
        <title>Prevotella sp. 109, sp. nov., a novel member of the family Prevotellaceae isolated from human faeces.</title>
        <authorList>
            <person name="Shkoporov A.N."/>
            <person name="Chaplin A.V."/>
            <person name="Kafarskaia L.I."/>
            <person name="Efimov B.A."/>
        </authorList>
    </citation>
    <scope>NUCLEOTIDE SEQUENCE [LARGE SCALE GENOMIC DNA]</scope>
    <source>
        <strain evidence="1 2">109</strain>
    </source>
</reference>
<keyword evidence="2" id="KW-1185">Reference proteome</keyword>
<proteinExistence type="predicted"/>
<dbReference type="RefSeq" id="WP_053399064.1">
    <property type="nucleotide sequence ID" value="NZ_DAWCKJ010000074.1"/>
</dbReference>
<gene>
    <name evidence="1" type="ORF">ACU52_12785</name>
</gene>